<evidence type="ECO:0000313" key="3">
    <source>
        <dbReference type="Proteomes" id="UP000243525"/>
    </source>
</evidence>
<dbReference type="Proteomes" id="UP000243525">
    <property type="component" value="Unassembled WGS sequence"/>
</dbReference>
<feature type="transmembrane region" description="Helical" evidence="1">
    <location>
        <begin position="32"/>
        <end position="54"/>
    </location>
</feature>
<accession>A0A2T5BV74</accession>
<keyword evidence="1" id="KW-0812">Transmembrane</keyword>
<keyword evidence="1" id="KW-1133">Transmembrane helix</keyword>
<dbReference type="EMBL" id="QAAD01000035">
    <property type="protein sequence ID" value="PTN03476.1"/>
    <property type="molecule type" value="Genomic_DNA"/>
</dbReference>
<sequence length="61" mass="6950">MLPIPNWQEEVIFRQQQKTFIITGESPTGMKIHYFSTILLSLLSQVVLLSSYTASTSKEAF</sequence>
<dbReference type="AlphaFoldDB" id="A0A2T5BV74"/>
<evidence type="ECO:0000313" key="2">
    <source>
        <dbReference type="EMBL" id="PTN03476.1"/>
    </source>
</evidence>
<proteinExistence type="predicted"/>
<keyword evidence="3" id="KW-1185">Reference proteome</keyword>
<gene>
    <name evidence="2" type="ORF">C8N47_13513</name>
</gene>
<comment type="caution">
    <text evidence="2">The sequence shown here is derived from an EMBL/GenBank/DDBJ whole genome shotgun (WGS) entry which is preliminary data.</text>
</comment>
<organism evidence="2 3">
    <name type="scientific">Mangrovibacterium marinum</name>
    <dbReference type="NCBI Taxonomy" id="1639118"/>
    <lineage>
        <taxon>Bacteria</taxon>
        <taxon>Pseudomonadati</taxon>
        <taxon>Bacteroidota</taxon>
        <taxon>Bacteroidia</taxon>
        <taxon>Marinilabiliales</taxon>
        <taxon>Prolixibacteraceae</taxon>
        <taxon>Mangrovibacterium</taxon>
    </lineage>
</organism>
<protein>
    <submittedName>
        <fullName evidence="2">Uncharacterized protein</fullName>
    </submittedName>
</protein>
<reference evidence="2 3" key="1">
    <citation type="submission" date="2018-04" db="EMBL/GenBank/DDBJ databases">
        <title>Genomic Encyclopedia of Archaeal and Bacterial Type Strains, Phase II (KMG-II): from individual species to whole genera.</title>
        <authorList>
            <person name="Goeker M."/>
        </authorList>
    </citation>
    <scope>NUCLEOTIDE SEQUENCE [LARGE SCALE GENOMIC DNA]</scope>
    <source>
        <strain evidence="2 3">DSM 28823</strain>
    </source>
</reference>
<name>A0A2T5BV74_9BACT</name>
<evidence type="ECO:0000256" key="1">
    <source>
        <dbReference type="SAM" id="Phobius"/>
    </source>
</evidence>
<keyword evidence="1" id="KW-0472">Membrane</keyword>